<reference evidence="2" key="1">
    <citation type="submission" date="2023-06" db="EMBL/GenBank/DDBJ databases">
        <title>Genomic of Agaribacillus aureum.</title>
        <authorList>
            <person name="Wang G."/>
        </authorList>
    </citation>
    <scope>NUCLEOTIDE SEQUENCE</scope>
    <source>
        <strain evidence="2">BMA12</strain>
    </source>
</reference>
<gene>
    <name evidence="2" type="ORF">QQ020_16535</name>
</gene>
<feature type="domain" description="ThuA-like" evidence="1">
    <location>
        <begin position="42"/>
        <end position="289"/>
    </location>
</feature>
<organism evidence="2 3">
    <name type="scientific">Agaribacillus aureus</name>
    <dbReference type="NCBI Taxonomy" id="3051825"/>
    <lineage>
        <taxon>Bacteria</taxon>
        <taxon>Pseudomonadati</taxon>
        <taxon>Bacteroidota</taxon>
        <taxon>Cytophagia</taxon>
        <taxon>Cytophagales</taxon>
        <taxon>Splendidivirgaceae</taxon>
        <taxon>Agaribacillus</taxon>
    </lineage>
</organism>
<proteinExistence type="predicted"/>
<dbReference type="InterPro" id="IPR029062">
    <property type="entry name" value="Class_I_gatase-like"/>
</dbReference>
<dbReference type="EMBL" id="JAUJEB010000003">
    <property type="protein sequence ID" value="MDN5213681.1"/>
    <property type="molecule type" value="Genomic_DNA"/>
</dbReference>
<evidence type="ECO:0000313" key="3">
    <source>
        <dbReference type="Proteomes" id="UP001172083"/>
    </source>
</evidence>
<dbReference type="PANTHER" id="PTHR40469:SF2">
    <property type="entry name" value="GALACTOSE-BINDING DOMAIN-LIKE SUPERFAMILY PROTEIN"/>
    <property type="match status" value="1"/>
</dbReference>
<name>A0ABT8LBC6_9BACT</name>
<dbReference type="SUPFAM" id="SSF52317">
    <property type="entry name" value="Class I glutamine amidotransferase-like"/>
    <property type="match status" value="1"/>
</dbReference>
<protein>
    <submittedName>
        <fullName evidence="2">ThuA domain-containing protein</fullName>
    </submittedName>
</protein>
<dbReference type="Gene3D" id="3.40.50.880">
    <property type="match status" value="1"/>
</dbReference>
<accession>A0ABT8LBC6</accession>
<dbReference type="InterPro" id="IPR029010">
    <property type="entry name" value="ThuA-like"/>
</dbReference>
<dbReference type="Pfam" id="PF06283">
    <property type="entry name" value="ThuA"/>
    <property type="match status" value="1"/>
</dbReference>
<dbReference type="PANTHER" id="PTHR40469">
    <property type="entry name" value="SECRETED GLYCOSYL HYDROLASE"/>
    <property type="match status" value="1"/>
</dbReference>
<dbReference type="RefSeq" id="WP_346759018.1">
    <property type="nucleotide sequence ID" value="NZ_JAUJEB010000003.1"/>
</dbReference>
<comment type="caution">
    <text evidence="2">The sequence shown here is derived from an EMBL/GenBank/DDBJ whole genome shotgun (WGS) entry which is preliminary data.</text>
</comment>
<keyword evidence="3" id="KW-1185">Reference proteome</keyword>
<evidence type="ECO:0000259" key="1">
    <source>
        <dbReference type="Pfam" id="PF06283"/>
    </source>
</evidence>
<dbReference type="Proteomes" id="UP001172083">
    <property type="component" value="Unassembled WGS sequence"/>
</dbReference>
<sequence>MNCYQLPIVLKDMIKSLIFLTFLICSVVSQAQQPENSKKVIKVLIVDGFSNHDWQQTTKVTRHILGKAGLFEVFVSTAPPDIDDEQWAEWQPEFTDYDVVIQNTNNINRQEWRWPARVEKKLEDYVRNGGGLYILHSANNAFAHWEEYNRMIGLGWRKKEQGVALVIDEQQKVVQIAKGEGKNTFHGDRYDAVIQLLDRHPIHKGFPNAWKTPNMELYKYARGPAENLTVLSYSHDSVTRKSWPVEWIVNYGEGRVYNSSLGHLWKGEIYPDSYRCIGYQTVLIRAVEWLARENVTYKVPAGFPTRDTISLVDDSISTD</sequence>
<evidence type="ECO:0000313" key="2">
    <source>
        <dbReference type="EMBL" id="MDN5213681.1"/>
    </source>
</evidence>